<comment type="caution">
    <text evidence="7">The sequence shown here is derived from an EMBL/GenBank/DDBJ whole genome shotgun (WGS) entry which is preliminary data.</text>
</comment>
<evidence type="ECO:0000256" key="2">
    <source>
        <dbReference type="ARBA" id="ARBA00008999"/>
    </source>
</evidence>
<dbReference type="Gene3D" id="3.30.2350.10">
    <property type="entry name" value="Pseudouridine synthase"/>
    <property type="match status" value="1"/>
</dbReference>
<dbReference type="Pfam" id="PF01509">
    <property type="entry name" value="TruB_N"/>
    <property type="match status" value="1"/>
</dbReference>
<dbReference type="EC" id="5.4.99.25" evidence="3"/>
<evidence type="ECO:0000256" key="1">
    <source>
        <dbReference type="ARBA" id="ARBA00001166"/>
    </source>
</evidence>
<dbReference type="InterPro" id="IPR002501">
    <property type="entry name" value="PsdUridine_synth_N"/>
</dbReference>
<evidence type="ECO:0000313" key="8">
    <source>
        <dbReference type="Proteomes" id="UP000268093"/>
    </source>
</evidence>
<feature type="domain" description="Pseudouridine synthase II N-terminal" evidence="6">
    <location>
        <begin position="73"/>
        <end position="205"/>
    </location>
</feature>
<reference evidence="7 8" key="1">
    <citation type="journal article" date="2018" name="New Phytol.">
        <title>Phylogenomics of Endogonaceae and evolution of mycorrhizas within Mucoromycota.</title>
        <authorList>
            <person name="Chang Y."/>
            <person name="Desiro A."/>
            <person name="Na H."/>
            <person name="Sandor L."/>
            <person name="Lipzen A."/>
            <person name="Clum A."/>
            <person name="Barry K."/>
            <person name="Grigoriev I.V."/>
            <person name="Martin F.M."/>
            <person name="Stajich J.E."/>
            <person name="Smith M.E."/>
            <person name="Bonito G."/>
            <person name="Spatafora J.W."/>
        </authorList>
    </citation>
    <scope>NUCLEOTIDE SEQUENCE [LARGE SCALE GENOMIC DNA]</scope>
    <source>
        <strain evidence="7 8">GMNB39</strain>
    </source>
</reference>
<dbReference type="GO" id="GO:0003723">
    <property type="term" value="F:RNA binding"/>
    <property type="evidence" value="ECO:0007669"/>
    <property type="project" value="InterPro"/>
</dbReference>
<gene>
    <name evidence="7" type="ORF">BC936DRAFT_141892</name>
</gene>
<dbReference type="InterPro" id="IPR020103">
    <property type="entry name" value="PsdUridine_synth_cat_dom_sf"/>
</dbReference>
<evidence type="ECO:0000256" key="5">
    <source>
        <dbReference type="ARBA" id="ARBA00023235"/>
    </source>
</evidence>
<keyword evidence="4" id="KW-0819">tRNA processing</keyword>
<dbReference type="GO" id="GO:0005634">
    <property type="term" value="C:nucleus"/>
    <property type="evidence" value="ECO:0007669"/>
    <property type="project" value="TreeGrafter"/>
</dbReference>
<proteinExistence type="inferred from homology"/>
<evidence type="ECO:0000259" key="6">
    <source>
        <dbReference type="Pfam" id="PF01509"/>
    </source>
</evidence>
<protein>
    <recommendedName>
        <fullName evidence="3">tRNA pseudouridine(55) synthase</fullName>
        <ecNumber evidence="3">5.4.99.25</ecNumber>
    </recommendedName>
</protein>
<dbReference type="OrthoDB" id="9995526at2759"/>
<dbReference type="InterPro" id="IPR014780">
    <property type="entry name" value="tRNA_psdUridine_synth_TruB"/>
</dbReference>
<evidence type="ECO:0000313" key="7">
    <source>
        <dbReference type="EMBL" id="RUO96524.1"/>
    </source>
</evidence>
<sequence>MIRLHGLVPVNKPKGITSYDVVARAQREIAKAWEARYRKEFGDRGPWKRLKVGHGGTLASVTAASSLKDFSPVAYDVTALFGSATDTYDATGQVTEVGPVRHLTRTKIEIELEKFKGNGWQKPPMYSALKVAGKPLYQYARTNKPLPLDRSLVPRPINIFSIDVLSYNPVSTYKHPLSRDSTLPSPPAISPSVSFRVRCGGGTYMRSLVNDLGENLGTCAHMCDLVRLSQKDIILGKDTLELEELEDMDRIMWAMRRMLG</sequence>
<dbReference type="GO" id="GO:1990481">
    <property type="term" value="P:mRNA pseudouridine synthesis"/>
    <property type="evidence" value="ECO:0007669"/>
    <property type="project" value="TreeGrafter"/>
</dbReference>
<dbReference type="SUPFAM" id="SSF55120">
    <property type="entry name" value="Pseudouridine synthase"/>
    <property type="match status" value="1"/>
</dbReference>
<dbReference type="GO" id="GO:0006400">
    <property type="term" value="P:tRNA modification"/>
    <property type="evidence" value="ECO:0007669"/>
    <property type="project" value="TreeGrafter"/>
</dbReference>
<evidence type="ECO:0000256" key="4">
    <source>
        <dbReference type="ARBA" id="ARBA00022694"/>
    </source>
</evidence>
<dbReference type="PANTHER" id="PTHR13767:SF2">
    <property type="entry name" value="PSEUDOURIDYLATE SYNTHASE TRUB1"/>
    <property type="match status" value="1"/>
</dbReference>
<dbReference type="PANTHER" id="PTHR13767">
    <property type="entry name" value="TRNA-PSEUDOURIDINE SYNTHASE"/>
    <property type="match status" value="1"/>
</dbReference>
<keyword evidence="5" id="KW-0413">Isomerase</keyword>
<accession>A0A433A1G5</accession>
<evidence type="ECO:0000256" key="3">
    <source>
        <dbReference type="ARBA" id="ARBA00012787"/>
    </source>
</evidence>
<dbReference type="EMBL" id="RBNI01020823">
    <property type="protein sequence ID" value="RUO96524.1"/>
    <property type="molecule type" value="Genomic_DNA"/>
</dbReference>
<dbReference type="AlphaFoldDB" id="A0A433A1G5"/>
<comment type="similarity">
    <text evidence="2">Belongs to the pseudouridine synthase TruB family.</text>
</comment>
<comment type="catalytic activity">
    <reaction evidence="1">
        <text>a uridine in mRNA = a pseudouridine in mRNA</text>
        <dbReference type="Rhea" id="RHEA:56644"/>
        <dbReference type="Rhea" id="RHEA-COMP:14658"/>
        <dbReference type="Rhea" id="RHEA-COMP:14659"/>
        <dbReference type="ChEBI" id="CHEBI:65314"/>
        <dbReference type="ChEBI" id="CHEBI:65315"/>
    </reaction>
</comment>
<organism evidence="7 8">
    <name type="scientific">Jimgerdemannia flammicorona</name>
    <dbReference type="NCBI Taxonomy" id="994334"/>
    <lineage>
        <taxon>Eukaryota</taxon>
        <taxon>Fungi</taxon>
        <taxon>Fungi incertae sedis</taxon>
        <taxon>Mucoromycota</taxon>
        <taxon>Mucoromycotina</taxon>
        <taxon>Endogonomycetes</taxon>
        <taxon>Endogonales</taxon>
        <taxon>Endogonaceae</taxon>
        <taxon>Jimgerdemannia</taxon>
    </lineage>
</organism>
<dbReference type="Proteomes" id="UP000268093">
    <property type="component" value="Unassembled WGS sequence"/>
</dbReference>
<name>A0A433A1G5_9FUNG</name>
<dbReference type="GO" id="GO:0160148">
    <property type="term" value="F:tRNA pseudouridine(55) synthase activity"/>
    <property type="evidence" value="ECO:0007669"/>
    <property type="project" value="UniProtKB-EC"/>
</dbReference>
<keyword evidence="8" id="KW-1185">Reference proteome</keyword>